<keyword evidence="3" id="KW-1185">Reference proteome</keyword>
<reference evidence="2 3" key="1">
    <citation type="journal article" date="2018" name="Biotechnol. Biofuels">
        <title>Integrative visual omics of the white-rot fungus Polyporus brumalis exposes the biotechnological potential of its oxidative enzymes for delignifying raw plant biomass.</title>
        <authorList>
            <person name="Miyauchi S."/>
            <person name="Rancon A."/>
            <person name="Drula E."/>
            <person name="Hage H."/>
            <person name="Chaduli D."/>
            <person name="Favel A."/>
            <person name="Grisel S."/>
            <person name="Henrissat B."/>
            <person name="Herpoel-Gimbert I."/>
            <person name="Ruiz-Duenas F.J."/>
            <person name="Chevret D."/>
            <person name="Hainaut M."/>
            <person name="Lin J."/>
            <person name="Wang M."/>
            <person name="Pangilinan J."/>
            <person name="Lipzen A."/>
            <person name="Lesage-Meessen L."/>
            <person name="Navarro D."/>
            <person name="Riley R."/>
            <person name="Grigoriev I.V."/>
            <person name="Zhou S."/>
            <person name="Raouche S."/>
            <person name="Rosso M.N."/>
        </authorList>
    </citation>
    <scope>NUCLEOTIDE SEQUENCE [LARGE SCALE GENOMIC DNA]</scope>
    <source>
        <strain evidence="2 3">BRFM 1820</strain>
    </source>
</reference>
<protein>
    <recommendedName>
        <fullName evidence="1">F-box domain-containing protein</fullName>
    </recommendedName>
</protein>
<accession>A0A371CM04</accession>
<dbReference type="OrthoDB" id="3365698at2759"/>
<gene>
    <name evidence="2" type="ORF">OH76DRAFT_1561652</name>
</gene>
<dbReference type="Proteomes" id="UP000256964">
    <property type="component" value="Unassembled WGS sequence"/>
</dbReference>
<proteinExistence type="predicted"/>
<dbReference type="InterPro" id="IPR036047">
    <property type="entry name" value="F-box-like_dom_sf"/>
</dbReference>
<evidence type="ECO:0000259" key="1">
    <source>
        <dbReference type="Pfam" id="PF12937"/>
    </source>
</evidence>
<dbReference type="EMBL" id="KZ857516">
    <property type="protein sequence ID" value="RDX41314.1"/>
    <property type="molecule type" value="Genomic_DNA"/>
</dbReference>
<dbReference type="Pfam" id="PF12937">
    <property type="entry name" value="F-box-like"/>
    <property type="match status" value="1"/>
</dbReference>
<dbReference type="InterPro" id="IPR001810">
    <property type="entry name" value="F-box_dom"/>
</dbReference>
<dbReference type="Gene3D" id="1.20.1280.50">
    <property type="match status" value="1"/>
</dbReference>
<dbReference type="CDD" id="cd09917">
    <property type="entry name" value="F-box_SF"/>
    <property type="match status" value="1"/>
</dbReference>
<dbReference type="SUPFAM" id="SSF81383">
    <property type="entry name" value="F-box domain"/>
    <property type="match status" value="1"/>
</dbReference>
<organism evidence="2 3">
    <name type="scientific">Lentinus brumalis</name>
    <dbReference type="NCBI Taxonomy" id="2498619"/>
    <lineage>
        <taxon>Eukaryota</taxon>
        <taxon>Fungi</taxon>
        <taxon>Dikarya</taxon>
        <taxon>Basidiomycota</taxon>
        <taxon>Agaricomycotina</taxon>
        <taxon>Agaricomycetes</taxon>
        <taxon>Polyporales</taxon>
        <taxon>Polyporaceae</taxon>
        <taxon>Lentinus</taxon>
    </lineage>
</organism>
<evidence type="ECO:0000313" key="2">
    <source>
        <dbReference type="EMBL" id="RDX41314.1"/>
    </source>
</evidence>
<sequence length="562" mass="63223">MFSPLFRHCPPAQGIHRLPDEILTMIFSILVETKDDRHSNIWLSHVCSRWRTILLEMSGFWVTALRYLLDDELGSCEWNSRRDNIVRMCVSRTGSRPLAIAFGYTLPPAMWELLSPHFGRVARLQLYLPVAQLRQAHQVIGSSMGGLKWLSLRSWDWDDGREEVVEAAGLAPWDDSALPALGTIILAPAAFISACVVKSLTDITLVGGVPRQAFASFVEAFRRCPMLEELSMRHYHLVGAGTPTASTPIVLPHLRILNVEDSTGSLHLIRLFLERFDISHPICFVLDGGDFDGDMSQWRTSLPGLYPTSRIDTVSLRVRLHVGKDITDDGWIQLEGRCASILCFRERHIEAPAKRLVNIKHFLTGLPRHVNTLCLDVVLLPEGKGEMPSLHESISRSMIDALRGLRTLKLAASTAKRDALEAFFEHAARSTADGSMAEGSRFELVWVVDEEPAPRVWDEDEWSEDFEPRSAAEIEKDLALLLDIVASCPPRKTWSLMLQLQVRPETKLFDAVWQRWTRDPKGRGWEDAAMEITTVRALAPVVNDMVLVFGDTKLQLGKLTIS</sequence>
<name>A0A371CM04_9APHY</name>
<feature type="domain" description="F-box" evidence="1">
    <location>
        <begin position="15"/>
        <end position="55"/>
    </location>
</feature>
<evidence type="ECO:0000313" key="3">
    <source>
        <dbReference type="Proteomes" id="UP000256964"/>
    </source>
</evidence>
<dbReference type="AlphaFoldDB" id="A0A371CM04"/>